<dbReference type="RefSeq" id="WP_382410058.1">
    <property type="nucleotide sequence ID" value="NZ_JBHSGU010000014.1"/>
</dbReference>
<dbReference type="EMBL" id="JBHSGU010000014">
    <property type="protein sequence ID" value="MFC4701509.1"/>
    <property type="molecule type" value="Genomic_DNA"/>
</dbReference>
<evidence type="ECO:0000313" key="1">
    <source>
        <dbReference type="EMBL" id="MFC4701509.1"/>
    </source>
</evidence>
<accession>A0ABV9LZ84</accession>
<sequence>MDLQKIREISQKNAKKLGYEINTNLPLLDDDIGLRPQQEIVGRSLALFAVVACSYRFDKSLAIQWLERERVIDYLSDSERIYLNEREDNITRFQSQVEGLNAFAWSLGFVKSISFDSACDNSLIKHFPDIKNNGSSCEYKALSSVRSSSQIISVCDLAYCLHWAIVNAEANSVNLLSDVAQHVIIERRRALEWMLCTDDWDKLTLDT</sequence>
<keyword evidence="2" id="KW-1185">Reference proteome</keyword>
<comment type="caution">
    <text evidence="1">The sequence shown here is derived from an EMBL/GenBank/DDBJ whole genome shotgun (WGS) entry which is preliminary data.</text>
</comment>
<dbReference type="InterPro" id="IPR025368">
    <property type="entry name" value="DUF4272"/>
</dbReference>
<proteinExistence type="predicted"/>
<gene>
    <name evidence="1" type="ORF">ACFO4O_15205</name>
</gene>
<dbReference type="Pfam" id="PF14094">
    <property type="entry name" value="DUF4272"/>
    <property type="match status" value="1"/>
</dbReference>
<name>A0ABV9LZ84_9ALTE</name>
<dbReference type="Proteomes" id="UP001595897">
    <property type="component" value="Unassembled WGS sequence"/>
</dbReference>
<organism evidence="1 2">
    <name type="scientific">Glaciecola siphonariae</name>
    <dbReference type="NCBI Taxonomy" id="521012"/>
    <lineage>
        <taxon>Bacteria</taxon>
        <taxon>Pseudomonadati</taxon>
        <taxon>Pseudomonadota</taxon>
        <taxon>Gammaproteobacteria</taxon>
        <taxon>Alteromonadales</taxon>
        <taxon>Alteromonadaceae</taxon>
        <taxon>Glaciecola</taxon>
    </lineage>
</organism>
<reference evidence="2" key="1">
    <citation type="journal article" date="2019" name="Int. J. Syst. Evol. Microbiol.">
        <title>The Global Catalogue of Microorganisms (GCM) 10K type strain sequencing project: providing services to taxonomists for standard genome sequencing and annotation.</title>
        <authorList>
            <consortium name="The Broad Institute Genomics Platform"/>
            <consortium name="The Broad Institute Genome Sequencing Center for Infectious Disease"/>
            <person name="Wu L."/>
            <person name="Ma J."/>
        </authorList>
    </citation>
    <scope>NUCLEOTIDE SEQUENCE [LARGE SCALE GENOMIC DNA]</scope>
    <source>
        <strain evidence="2">KACC 12507</strain>
    </source>
</reference>
<evidence type="ECO:0000313" key="2">
    <source>
        <dbReference type="Proteomes" id="UP001595897"/>
    </source>
</evidence>
<protein>
    <submittedName>
        <fullName evidence="1">DUF4272 domain-containing protein</fullName>
    </submittedName>
</protein>